<dbReference type="GO" id="GO:0000145">
    <property type="term" value="C:exocyst"/>
    <property type="evidence" value="ECO:0007669"/>
    <property type="project" value="UniProtKB-UniRule"/>
</dbReference>
<dbReference type="PANTHER" id="PTHR14146:SF0">
    <property type="entry name" value="EXOCYST COMPLEX COMPONENT 4"/>
    <property type="match status" value="1"/>
</dbReference>
<proteinExistence type="inferred from homology"/>
<organism evidence="8 9">
    <name type="scientific">Sphaceloma murrayae</name>
    <dbReference type="NCBI Taxonomy" id="2082308"/>
    <lineage>
        <taxon>Eukaryota</taxon>
        <taxon>Fungi</taxon>
        <taxon>Dikarya</taxon>
        <taxon>Ascomycota</taxon>
        <taxon>Pezizomycotina</taxon>
        <taxon>Dothideomycetes</taxon>
        <taxon>Dothideomycetidae</taxon>
        <taxon>Myriangiales</taxon>
        <taxon>Elsinoaceae</taxon>
        <taxon>Sphaceloma</taxon>
    </lineage>
</organism>
<keyword evidence="9" id="KW-1185">Reference proteome</keyword>
<keyword evidence="1 4" id="KW-0813">Transport</keyword>
<feature type="domain" description="Exocyst complex component Sec8 N-terminal" evidence="6">
    <location>
        <begin position="97"/>
        <end position="236"/>
    </location>
</feature>
<dbReference type="InParanoid" id="A0A2K1QKY6"/>
<evidence type="ECO:0000256" key="2">
    <source>
        <dbReference type="ARBA" id="ARBA00022483"/>
    </source>
</evidence>
<evidence type="ECO:0000313" key="9">
    <source>
        <dbReference type="Proteomes" id="UP000243797"/>
    </source>
</evidence>
<protein>
    <recommendedName>
        <fullName evidence="4">Exocyst complex component Sec8</fullName>
    </recommendedName>
</protein>
<dbReference type="GO" id="GO:0006612">
    <property type="term" value="P:protein targeting to membrane"/>
    <property type="evidence" value="ECO:0007669"/>
    <property type="project" value="UniProtKB-UniRule"/>
</dbReference>
<reference evidence="8 9" key="1">
    <citation type="submission" date="2017-06" db="EMBL/GenBank/DDBJ databases">
        <title>Draft genome sequence of a variant of Elsinoe murrayae.</title>
        <authorList>
            <person name="Cheng Q."/>
        </authorList>
    </citation>
    <scope>NUCLEOTIDE SEQUENCE [LARGE SCALE GENOMIC DNA]</scope>
    <source>
        <strain evidence="8 9">CQ-2017a</strain>
    </source>
</reference>
<dbReference type="InterPro" id="IPR039682">
    <property type="entry name" value="Sec8/EXOC4"/>
</dbReference>
<evidence type="ECO:0000256" key="5">
    <source>
        <dbReference type="SAM" id="MobiDB-lite"/>
    </source>
</evidence>
<dbReference type="GO" id="GO:0006904">
    <property type="term" value="P:vesicle docking involved in exocytosis"/>
    <property type="evidence" value="ECO:0007669"/>
    <property type="project" value="InterPro"/>
</dbReference>
<keyword evidence="3 4" id="KW-0653">Protein transport</keyword>
<keyword evidence="2 4" id="KW-0268">Exocytosis</keyword>
<dbReference type="FunCoup" id="A0A2K1QKY6">
    <property type="interactions" value="270"/>
</dbReference>
<evidence type="ECO:0000259" key="6">
    <source>
        <dbReference type="Pfam" id="PF04048"/>
    </source>
</evidence>
<dbReference type="Pfam" id="PF20652">
    <property type="entry name" value="Sec8_C"/>
    <property type="match status" value="1"/>
</dbReference>
<sequence length="1031" mass="115826">MSWLRENGGHTNGYGNGYGARFDLDGSSRDTSADGRSRSRGPGGYGGLGSATQAPRVGGPSYLERRQANRRSQERGWDTSRSRSRPARGFSQSAQNVEDILRYIEQQWAFMSSDSCIPVKVALQLMDQSSLGLADQHDSFRQVHQQLQSALKAIVNEHHQGFNSSIGTFHQIQASLLLSQTRVRELKASLVEAKGNLSVNRPELKAFASSSQNYDQMLQMLNHIEDVRGMPERIEAQISEKRFLGAVDTLQDALKLMRKPEMEEIGALSDLQVYLGNQEHSVTDILIEELHSHLYLKSPYCEERWKRYVARQGGSDLVMTGTERRHLYQFIDHLDFSQPLKDDSARNPEADSFAYIHLLVESLSRMGRLEVAVDAIEQRMPVELFRVVEKCYVEVEQRHPSNLRMAGGKRPNLTTIWQDDELRREIIEDMLSSLYARFEAIAEGHRIVHEVISGITRRHGERDTSLLRSFNELWKLYQSEIRSLLHDHLSSAGDLNSRSRLDDDINANMFRPHARDRNRRMFKLADTDKNSTSLSTEREDLDAILKASVPGLVSSGLAPVDRLDDSSKDIDRSATGHKLLVEPSVFNMSSLLPPSLQFLTRLKEVVPTNSDVVVSTLTSFLDDFLVNVFEPQMEETLAEACGSAYSQSDAFQEDPKWSAQATKPIFKSTIELFQLINSFCRMLVSLPPNQAFTELILGQIRNHYNRFNEIYRNIITKPQTTPHASRNRRKAASLAEGGDLLPLVKQLVNNASTATPELWSQETTPLITMIQTTSLPEDDLLSSPKSIRQLSTLSTSALWLVTRLSTLRHIDPRATTSTSLAAHQTRAWTDNTTTEPYLPLSPDTASEFDSLLSSFTDLSALILRTLHLELRLETLVGVSRALSTTYLLNQPYNEPDPSILALNRTVLGFDNELSARLPQGNYKACVAKLADMVDVALIRFATAVPAMDEFGAKRMALNILVLQQGLKEVDAEADLGRAARYWEMWDSKGDSVVREVREGTLGVDEGKAMIRLCFSKEGDKQQEKEVLGMLG</sequence>
<comment type="caution">
    <text evidence="8">The sequence shown here is derived from an EMBL/GenBank/DDBJ whole genome shotgun (WGS) entry which is preliminary data.</text>
</comment>
<dbReference type="InterPro" id="IPR007191">
    <property type="entry name" value="Sec8_exocyst_N"/>
</dbReference>
<dbReference type="GO" id="GO:0006893">
    <property type="term" value="P:Golgi to plasma membrane transport"/>
    <property type="evidence" value="ECO:0007669"/>
    <property type="project" value="TreeGrafter"/>
</dbReference>
<evidence type="ECO:0000313" key="8">
    <source>
        <dbReference type="EMBL" id="PNS15529.1"/>
    </source>
</evidence>
<gene>
    <name evidence="8" type="ORF">CAC42_788</name>
</gene>
<feature type="domain" description="Exocyst complex component Sec8 middle helical bundle" evidence="7">
    <location>
        <begin position="347"/>
        <end position="596"/>
    </location>
</feature>
<dbReference type="Proteomes" id="UP000243797">
    <property type="component" value="Unassembled WGS sequence"/>
</dbReference>
<dbReference type="GO" id="GO:0015031">
    <property type="term" value="P:protein transport"/>
    <property type="evidence" value="ECO:0007669"/>
    <property type="project" value="UniProtKB-KW"/>
</dbReference>
<accession>A0A2K1QKY6</accession>
<feature type="region of interest" description="Disordered" evidence="5">
    <location>
        <begin position="1"/>
        <end position="92"/>
    </location>
</feature>
<evidence type="ECO:0000256" key="3">
    <source>
        <dbReference type="ARBA" id="ARBA00022927"/>
    </source>
</evidence>
<feature type="compositionally biased region" description="Basic and acidic residues" evidence="5">
    <location>
        <begin position="22"/>
        <end position="37"/>
    </location>
</feature>
<dbReference type="OrthoDB" id="272977at2759"/>
<dbReference type="EMBL" id="NKHZ01000070">
    <property type="protein sequence ID" value="PNS15529.1"/>
    <property type="molecule type" value="Genomic_DNA"/>
</dbReference>
<dbReference type="PANTHER" id="PTHR14146">
    <property type="entry name" value="EXOCYST COMPLEX COMPONENT 4"/>
    <property type="match status" value="1"/>
</dbReference>
<name>A0A2K1QKY6_9PEZI</name>
<dbReference type="GO" id="GO:0090522">
    <property type="term" value="P:vesicle tethering involved in exocytosis"/>
    <property type="evidence" value="ECO:0007669"/>
    <property type="project" value="UniProtKB-UniRule"/>
</dbReference>
<evidence type="ECO:0000256" key="4">
    <source>
        <dbReference type="RuleBase" id="RU367079"/>
    </source>
</evidence>
<dbReference type="AlphaFoldDB" id="A0A2K1QKY6"/>
<comment type="similarity">
    <text evidence="4">Belongs to the SEC8 family.</text>
</comment>
<feature type="compositionally biased region" description="Basic and acidic residues" evidence="5">
    <location>
        <begin position="63"/>
        <end position="81"/>
    </location>
</feature>
<evidence type="ECO:0000259" key="7">
    <source>
        <dbReference type="Pfam" id="PF20652"/>
    </source>
</evidence>
<dbReference type="STRING" id="2082308.A0A2K1QKY6"/>
<dbReference type="Pfam" id="PF04048">
    <property type="entry name" value="Sec8_N"/>
    <property type="match status" value="1"/>
</dbReference>
<evidence type="ECO:0000256" key="1">
    <source>
        <dbReference type="ARBA" id="ARBA00022448"/>
    </source>
</evidence>
<comment type="function">
    <text evidence="4">Component of the exocyst complex involved in the docking of exocytic vesicles with fusion sites on the plasma membrane.</text>
</comment>
<dbReference type="InterPro" id="IPR048630">
    <property type="entry name" value="Sec8_M"/>
</dbReference>